<name>A0A6I1HQG6_9BURK</name>
<keyword evidence="3" id="KW-1185">Reference proteome</keyword>
<dbReference type="EMBL" id="WFLI01000040">
    <property type="protein sequence ID" value="KAB8060894.1"/>
    <property type="molecule type" value="Genomic_DNA"/>
</dbReference>
<gene>
    <name evidence="2" type="ORF">GCN75_24405</name>
</gene>
<dbReference type="AlphaFoldDB" id="A0A6I1HQG6"/>
<evidence type="ECO:0000256" key="1">
    <source>
        <dbReference type="SAM" id="SignalP"/>
    </source>
</evidence>
<feature type="signal peptide" evidence="1">
    <location>
        <begin position="1"/>
        <end position="23"/>
    </location>
</feature>
<reference evidence="2 3" key="1">
    <citation type="submission" date="2019-10" db="EMBL/GenBank/DDBJ databases">
        <title>Three novel species isolated from a subtropical stream in China.</title>
        <authorList>
            <person name="Lu H."/>
        </authorList>
    </citation>
    <scope>NUCLEOTIDE SEQUENCE [LARGE SCALE GENOMIC DNA]</scope>
    <source>
        <strain evidence="2 3">FT13W</strain>
    </source>
</reference>
<proteinExistence type="predicted"/>
<dbReference type="RefSeq" id="WP_152284698.1">
    <property type="nucleotide sequence ID" value="NZ_WFLI01000040.1"/>
</dbReference>
<sequence length="111" mass="11507">MAARRPSMLCAAVLALLAAGTQAQPVQAVQQLSPYAIEGCASGCFALKERGAAIYTGADAASYRICSRSNLGAEVSVDSAVVRLNNRDCTDVNGRVIVLNAGEIALGRLPR</sequence>
<dbReference type="Proteomes" id="UP000468717">
    <property type="component" value="Unassembled WGS sequence"/>
</dbReference>
<accession>A0A6I1HQG6</accession>
<organism evidence="2 3">
    <name type="scientific">Janthinobacterium violaceinigrum</name>
    <dbReference type="NCBI Taxonomy" id="2654252"/>
    <lineage>
        <taxon>Bacteria</taxon>
        <taxon>Pseudomonadati</taxon>
        <taxon>Pseudomonadota</taxon>
        <taxon>Betaproteobacteria</taxon>
        <taxon>Burkholderiales</taxon>
        <taxon>Oxalobacteraceae</taxon>
        <taxon>Janthinobacterium</taxon>
    </lineage>
</organism>
<evidence type="ECO:0000313" key="3">
    <source>
        <dbReference type="Proteomes" id="UP000468717"/>
    </source>
</evidence>
<evidence type="ECO:0000313" key="2">
    <source>
        <dbReference type="EMBL" id="KAB8060894.1"/>
    </source>
</evidence>
<comment type="caution">
    <text evidence="2">The sequence shown here is derived from an EMBL/GenBank/DDBJ whole genome shotgun (WGS) entry which is preliminary data.</text>
</comment>
<protein>
    <submittedName>
        <fullName evidence="2">Uncharacterized protein</fullName>
    </submittedName>
</protein>
<feature type="chain" id="PRO_5026080537" evidence="1">
    <location>
        <begin position="24"/>
        <end position="111"/>
    </location>
</feature>
<keyword evidence="1" id="KW-0732">Signal</keyword>